<dbReference type="InterPro" id="IPR009045">
    <property type="entry name" value="Zn_M74/Hedgehog-like"/>
</dbReference>
<evidence type="ECO:0000256" key="8">
    <source>
        <dbReference type="ARBA" id="ARBA00023049"/>
    </source>
</evidence>
<keyword evidence="14" id="KW-1185">Reference proteome</keyword>
<comment type="caution">
    <text evidence="13">The sequence shown here is derived from an EMBL/GenBank/DDBJ whole genome shotgun (WGS) entry which is preliminary data.</text>
</comment>
<dbReference type="PANTHER" id="PTHR37425:SF1">
    <property type="entry name" value="OUTER MEMBRANE PROTEIN"/>
    <property type="match status" value="1"/>
</dbReference>
<evidence type="ECO:0000256" key="12">
    <source>
        <dbReference type="SAM" id="MobiDB-lite"/>
    </source>
</evidence>
<dbReference type="GO" id="GO:0006508">
    <property type="term" value="P:proteolysis"/>
    <property type="evidence" value="ECO:0007669"/>
    <property type="project" value="UniProtKB-KW"/>
</dbReference>
<keyword evidence="7" id="KW-0862">Zinc</keyword>
<evidence type="ECO:0000256" key="11">
    <source>
        <dbReference type="ARBA" id="ARBA00093666"/>
    </source>
</evidence>
<comment type="similarity">
    <text evidence="10">Belongs to the peptidase M15 family.</text>
</comment>
<dbReference type="InterPro" id="IPR006311">
    <property type="entry name" value="TAT_signal"/>
</dbReference>
<dbReference type="GO" id="GO:0046872">
    <property type="term" value="F:metal ion binding"/>
    <property type="evidence" value="ECO:0007669"/>
    <property type="project" value="UniProtKB-KW"/>
</dbReference>
<evidence type="ECO:0000256" key="5">
    <source>
        <dbReference type="ARBA" id="ARBA00022729"/>
    </source>
</evidence>
<evidence type="ECO:0000256" key="10">
    <source>
        <dbReference type="ARBA" id="ARBA00093448"/>
    </source>
</evidence>
<keyword evidence="6" id="KW-0378">Hydrolase</keyword>
<keyword evidence="4" id="KW-0479">Metal-binding</keyword>
<keyword evidence="5" id="KW-0732">Signal</keyword>
<evidence type="ECO:0000256" key="7">
    <source>
        <dbReference type="ARBA" id="ARBA00022833"/>
    </source>
</evidence>
<accession>A0A396RJN7</accession>
<comment type="pathway">
    <text evidence="2">Cell wall biogenesis; cell wall polysaccharide biosynthesis.</text>
</comment>
<comment type="cofactor">
    <cofactor evidence="1">
        <name>Zn(2+)</name>
        <dbReference type="ChEBI" id="CHEBI:29105"/>
    </cofactor>
</comment>
<dbReference type="EMBL" id="QWLV01000010">
    <property type="protein sequence ID" value="RHW16350.1"/>
    <property type="molecule type" value="Genomic_DNA"/>
</dbReference>
<dbReference type="Proteomes" id="UP000266693">
    <property type="component" value="Unassembled WGS sequence"/>
</dbReference>
<gene>
    <name evidence="13" type="ORF">D1610_16060</name>
</gene>
<dbReference type="AlphaFoldDB" id="A0A396RJN7"/>
<dbReference type="GO" id="GO:0008237">
    <property type="term" value="F:metallopeptidase activity"/>
    <property type="evidence" value="ECO:0007669"/>
    <property type="project" value="UniProtKB-KW"/>
</dbReference>
<protein>
    <recommendedName>
        <fullName evidence="11">Murein endopeptidase K</fullName>
    </recommendedName>
</protein>
<evidence type="ECO:0000313" key="13">
    <source>
        <dbReference type="EMBL" id="RHW16350.1"/>
    </source>
</evidence>
<keyword evidence="3" id="KW-0645">Protease</keyword>
<dbReference type="Pfam" id="PF05951">
    <property type="entry name" value="Peptidase_M15_2"/>
    <property type="match status" value="1"/>
</dbReference>
<organism evidence="13 14">
    <name type="scientific">Sphingomonas gilva</name>
    <dbReference type="NCBI Taxonomy" id="2305907"/>
    <lineage>
        <taxon>Bacteria</taxon>
        <taxon>Pseudomonadati</taxon>
        <taxon>Pseudomonadota</taxon>
        <taxon>Alphaproteobacteria</taxon>
        <taxon>Sphingomonadales</taxon>
        <taxon>Sphingomonadaceae</taxon>
        <taxon>Sphingomonas</taxon>
    </lineage>
</organism>
<dbReference type="Gene3D" id="3.30.1380.10">
    <property type="match status" value="1"/>
</dbReference>
<dbReference type="InterPro" id="IPR010275">
    <property type="entry name" value="MepK"/>
</dbReference>
<dbReference type="SUPFAM" id="SSF55166">
    <property type="entry name" value="Hedgehog/DD-peptidase"/>
    <property type="match status" value="1"/>
</dbReference>
<name>A0A396RJN7_9SPHN</name>
<dbReference type="PANTHER" id="PTHR37425">
    <property type="match status" value="1"/>
</dbReference>
<evidence type="ECO:0000256" key="6">
    <source>
        <dbReference type="ARBA" id="ARBA00022801"/>
    </source>
</evidence>
<reference evidence="13 14" key="1">
    <citation type="submission" date="2018-08" db="EMBL/GenBank/DDBJ databases">
        <title>The multiple taxonomic identification of Sphingomonas gilva.</title>
        <authorList>
            <person name="Zhu D."/>
            <person name="Zheng S."/>
        </authorList>
    </citation>
    <scope>NUCLEOTIDE SEQUENCE [LARGE SCALE GENOMIC DNA]</scope>
    <source>
        <strain evidence="13 14">ZDH117</strain>
    </source>
</reference>
<dbReference type="GO" id="GO:0071555">
    <property type="term" value="P:cell wall organization"/>
    <property type="evidence" value="ECO:0007669"/>
    <property type="project" value="UniProtKB-KW"/>
</dbReference>
<evidence type="ECO:0000256" key="9">
    <source>
        <dbReference type="ARBA" id="ARBA00023316"/>
    </source>
</evidence>
<keyword evidence="8" id="KW-0482">Metalloprotease</keyword>
<sequence>MPFQRRNEGLFPNTPPETSDASRRALLFGGLAAGGAMLLPGGLGSATRPFLPVDAATEPSAPPPLPEKRIAFRSVNTGERIDARYFNANGWDAEGLAEINHGLRDWRTGEVFEIDRKLIALLTDLRDTLEVAPRTAFDLISGYRSPATNSSLRKAGGAHTGVATKSQHMLGKAADIALPGIPLDRLRSAARAAQKGGVGFYPVDGFVHVDTGRVRFW</sequence>
<evidence type="ECO:0000256" key="2">
    <source>
        <dbReference type="ARBA" id="ARBA00004776"/>
    </source>
</evidence>
<evidence type="ECO:0000313" key="14">
    <source>
        <dbReference type="Proteomes" id="UP000266693"/>
    </source>
</evidence>
<dbReference type="OrthoDB" id="9782994at2"/>
<proteinExistence type="inferred from homology"/>
<keyword evidence="9" id="KW-0961">Cell wall biogenesis/degradation</keyword>
<feature type="region of interest" description="Disordered" evidence="12">
    <location>
        <begin position="1"/>
        <end position="20"/>
    </location>
</feature>
<evidence type="ECO:0000256" key="4">
    <source>
        <dbReference type="ARBA" id="ARBA00022723"/>
    </source>
</evidence>
<evidence type="ECO:0000256" key="1">
    <source>
        <dbReference type="ARBA" id="ARBA00001947"/>
    </source>
</evidence>
<dbReference type="PROSITE" id="PS51318">
    <property type="entry name" value="TAT"/>
    <property type="match status" value="1"/>
</dbReference>
<evidence type="ECO:0000256" key="3">
    <source>
        <dbReference type="ARBA" id="ARBA00022670"/>
    </source>
</evidence>